<evidence type="ECO:0000313" key="1">
    <source>
        <dbReference type="EMBL" id="GGJ08062.1"/>
    </source>
</evidence>
<dbReference type="PANTHER" id="PTHR34374:SF1">
    <property type="entry name" value="LARGE RIBOSOMAL RNA SUBUNIT ACCUMULATION PROTEIN YCED HOMOLOG 1, CHLOROPLASTIC"/>
    <property type="match status" value="1"/>
</dbReference>
<organism evidence="1 2">
    <name type="scientific">Alicyclobacillus cellulosilyticus</name>
    <dbReference type="NCBI Taxonomy" id="1003997"/>
    <lineage>
        <taxon>Bacteria</taxon>
        <taxon>Bacillati</taxon>
        <taxon>Bacillota</taxon>
        <taxon>Bacilli</taxon>
        <taxon>Bacillales</taxon>
        <taxon>Alicyclobacillaceae</taxon>
        <taxon>Alicyclobacillus</taxon>
    </lineage>
</organism>
<dbReference type="EMBL" id="BMOY01000024">
    <property type="protein sequence ID" value="GGJ08062.1"/>
    <property type="molecule type" value="Genomic_DNA"/>
</dbReference>
<dbReference type="InterPro" id="IPR003772">
    <property type="entry name" value="YceD"/>
</dbReference>
<name>A0A917KDJ7_9BACL</name>
<dbReference type="AlphaFoldDB" id="A0A917KDJ7"/>
<dbReference type="Pfam" id="PF02620">
    <property type="entry name" value="YceD"/>
    <property type="match status" value="1"/>
</dbReference>
<accession>A0A917KDJ7</accession>
<sequence length="171" mass="19451">METVWMNLRDVDEAKGGVVLHETLALPRVAEENRMVERIDPVTADLIAHKADRLYHVDGAVETVIWYMCSRCLETFSAPLHLPFAEVFTRDAARVEDEIIYAPDDDVLLDPFIEQTINLAIEYRPLCREDCKGLCPVCGKNRNLEPCDCNPRPVDPRWAALQDLLSPDESE</sequence>
<reference evidence="1" key="1">
    <citation type="journal article" date="2014" name="Int. J. Syst. Evol. Microbiol.">
        <title>Complete genome sequence of Corynebacterium casei LMG S-19264T (=DSM 44701T), isolated from a smear-ripened cheese.</title>
        <authorList>
            <consortium name="US DOE Joint Genome Institute (JGI-PGF)"/>
            <person name="Walter F."/>
            <person name="Albersmeier A."/>
            <person name="Kalinowski J."/>
            <person name="Ruckert C."/>
        </authorList>
    </citation>
    <scope>NUCLEOTIDE SEQUENCE</scope>
    <source>
        <strain evidence="1">JCM 18487</strain>
    </source>
</reference>
<evidence type="ECO:0000313" key="2">
    <source>
        <dbReference type="Proteomes" id="UP000637695"/>
    </source>
</evidence>
<proteinExistence type="predicted"/>
<comment type="caution">
    <text evidence="1">The sequence shown here is derived from an EMBL/GenBank/DDBJ whole genome shotgun (WGS) entry which is preliminary data.</text>
</comment>
<keyword evidence="2" id="KW-1185">Reference proteome</keyword>
<protein>
    <recommendedName>
        <fullName evidence="3">Metal-binding protein</fullName>
    </recommendedName>
</protein>
<evidence type="ECO:0008006" key="3">
    <source>
        <dbReference type="Google" id="ProtNLM"/>
    </source>
</evidence>
<dbReference type="PANTHER" id="PTHR34374">
    <property type="entry name" value="LARGE RIBOSOMAL RNA SUBUNIT ACCUMULATION PROTEIN YCED HOMOLOG 1, CHLOROPLASTIC"/>
    <property type="match status" value="1"/>
</dbReference>
<dbReference type="Proteomes" id="UP000637695">
    <property type="component" value="Unassembled WGS sequence"/>
</dbReference>
<reference evidence="1" key="2">
    <citation type="submission" date="2020-09" db="EMBL/GenBank/DDBJ databases">
        <authorList>
            <person name="Sun Q."/>
            <person name="Ohkuma M."/>
        </authorList>
    </citation>
    <scope>NUCLEOTIDE SEQUENCE</scope>
    <source>
        <strain evidence="1">JCM 18487</strain>
    </source>
</reference>
<dbReference type="RefSeq" id="WP_188882357.1">
    <property type="nucleotide sequence ID" value="NZ_BMOY01000024.1"/>
</dbReference>
<gene>
    <name evidence="1" type="ORF">GCM10010885_16490</name>
</gene>